<proteinExistence type="predicted"/>
<evidence type="ECO:0000313" key="3">
    <source>
        <dbReference type="EMBL" id="CUO00443.1"/>
    </source>
</evidence>
<dbReference type="KEGG" id="bado:BBMN23_1774"/>
<dbReference type="InterPro" id="IPR049492">
    <property type="entry name" value="BD-FAE-like_dom"/>
</dbReference>
<dbReference type="Proteomes" id="UP000095647">
    <property type="component" value="Unassembled WGS sequence"/>
</dbReference>
<reference evidence="3 5" key="1">
    <citation type="submission" date="2015-09" db="EMBL/GenBank/DDBJ databases">
        <authorList>
            <consortium name="Pathogen Informatics"/>
        </authorList>
    </citation>
    <scope>NUCLEOTIDE SEQUENCE [LARGE SCALE GENOMIC DNA]</scope>
    <source>
        <strain evidence="3 5">2789STDY5608824</strain>
    </source>
</reference>
<dbReference type="GO" id="GO:0004806">
    <property type="term" value="F:triacylglycerol lipase activity"/>
    <property type="evidence" value="ECO:0007669"/>
    <property type="project" value="UniProtKB-EC"/>
</dbReference>
<dbReference type="EMBL" id="WDIP01000014">
    <property type="protein sequence ID" value="KAB5882923.1"/>
    <property type="molecule type" value="Genomic_DNA"/>
</dbReference>
<gene>
    <name evidence="3" type="primary">lip2_1</name>
    <name evidence="3" type="ORF">ERS852382_01865</name>
    <name evidence="4" type="ORF">GA629_09845</name>
</gene>
<feature type="domain" description="BD-FAE-like" evidence="2">
    <location>
        <begin position="51"/>
        <end position="149"/>
    </location>
</feature>
<evidence type="ECO:0000313" key="6">
    <source>
        <dbReference type="Proteomes" id="UP000470200"/>
    </source>
</evidence>
<evidence type="ECO:0000256" key="1">
    <source>
        <dbReference type="ARBA" id="ARBA00022801"/>
    </source>
</evidence>
<dbReference type="PANTHER" id="PTHR48081">
    <property type="entry name" value="AB HYDROLASE SUPERFAMILY PROTEIN C4A8.06C"/>
    <property type="match status" value="1"/>
</dbReference>
<dbReference type="EMBL" id="CYYI01000009">
    <property type="protein sequence ID" value="CUO00443.1"/>
    <property type="molecule type" value="Genomic_DNA"/>
</dbReference>
<name>A0A0B5BRY6_BIFAD</name>
<dbReference type="EC" id="3.1.1.3" evidence="3"/>
<evidence type="ECO:0000313" key="5">
    <source>
        <dbReference type="Proteomes" id="UP000095647"/>
    </source>
</evidence>
<dbReference type="Gene3D" id="3.40.50.1820">
    <property type="entry name" value="alpha/beta hydrolase"/>
    <property type="match status" value="1"/>
</dbReference>
<reference evidence="4 6" key="2">
    <citation type="journal article" date="2019" name="Nat. Med.">
        <title>A library of human gut bacterial isolates paired with longitudinal multiomics data enables mechanistic microbiome research.</title>
        <authorList>
            <person name="Poyet M."/>
            <person name="Groussin M."/>
            <person name="Gibbons S.M."/>
            <person name="Avila-Pacheco J."/>
            <person name="Jiang X."/>
            <person name="Kearney S.M."/>
            <person name="Perrotta A.R."/>
            <person name="Berdy B."/>
            <person name="Zhao S."/>
            <person name="Lieberman T.D."/>
            <person name="Swanson P.K."/>
            <person name="Smith M."/>
            <person name="Roesemann S."/>
            <person name="Alexander J.E."/>
            <person name="Rich S.A."/>
            <person name="Livny J."/>
            <person name="Vlamakis H."/>
            <person name="Clish C."/>
            <person name="Bullock K."/>
            <person name="Deik A."/>
            <person name="Scott J."/>
            <person name="Pierce K.A."/>
            <person name="Xavier R.J."/>
            <person name="Alm E.J."/>
        </authorList>
    </citation>
    <scope>NUCLEOTIDE SEQUENCE [LARGE SCALE GENOMIC DNA]</scope>
    <source>
        <strain evidence="4 6">BIOML-A105</strain>
    </source>
</reference>
<protein>
    <submittedName>
        <fullName evidence="4">Alpha/beta hydrolase</fullName>
    </submittedName>
    <submittedName>
        <fullName evidence="3">Hydrolase, alpha/beta domain protein</fullName>
        <ecNumber evidence="3">3.1.1.3</ecNumber>
    </submittedName>
</protein>
<dbReference type="InterPro" id="IPR029058">
    <property type="entry name" value="AB_hydrolase_fold"/>
</dbReference>
<dbReference type="PATRIC" id="fig|1680.5.peg.1787"/>
<dbReference type="SUPFAM" id="SSF53474">
    <property type="entry name" value="alpha/beta-Hydrolases"/>
    <property type="match status" value="1"/>
</dbReference>
<dbReference type="InterPro" id="IPR050300">
    <property type="entry name" value="GDXG_lipolytic_enzyme"/>
</dbReference>
<dbReference type="Proteomes" id="UP000470200">
    <property type="component" value="Unassembled WGS sequence"/>
</dbReference>
<evidence type="ECO:0000259" key="2">
    <source>
        <dbReference type="Pfam" id="PF20434"/>
    </source>
</evidence>
<evidence type="ECO:0000313" key="4">
    <source>
        <dbReference type="EMBL" id="KAB5882923.1"/>
    </source>
</evidence>
<sequence>MLSEPVKALFESNTNARHAGDADRLAKEHKPNGVHVLTDLPYGIPDQLRKLDLYRPETQHEPLPVIIDFHGGGLYHGDKQNTMCRDMYLAKYGFAVVNANYRLVPQIGFQGQLHDALDAIIWTNEHAHDYGMDTNALFLIGDSAATLLILYLTAVLHSPVVASQLGMKEACGTARILAIAGCSGMYRFEGGVHGTAMGYYAEGYFPTLKERIRISPYLDVDRLVVDGNLPPFYLQTSTEDYLADNTLEFARILQYRHHDYELRLLPKGLDHALVHDFAVKEVGLEHNEESQQIVKEAATFFKRYRPTTS</sequence>
<accession>A0A0B5BRY6</accession>
<dbReference type="AlphaFoldDB" id="A0A0B5BRY6"/>
<dbReference type="Pfam" id="PF20434">
    <property type="entry name" value="BD-FAE"/>
    <property type="match status" value="1"/>
</dbReference>
<dbReference type="RefSeq" id="WP_034983920.1">
    <property type="nucleotide sequence ID" value="NZ_CACRSR010000006.1"/>
</dbReference>
<organism evidence="3 5">
    <name type="scientific">Bifidobacterium adolescentis</name>
    <dbReference type="NCBI Taxonomy" id="1680"/>
    <lineage>
        <taxon>Bacteria</taxon>
        <taxon>Bacillati</taxon>
        <taxon>Actinomycetota</taxon>
        <taxon>Actinomycetes</taxon>
        <taxon>Bifidobacteriales</taxon>
        <taxon>Bifidobacteriaceae</taxon>
        <taxon>Bifidobacterium</taxon>
    </lineage>
</organism>
<keyword evidence="1 3" id="KW-0378">Hydrolase</keyword>